<keyword evidence="3" id="KW-0238">DNA-binding</keyword>
<dbReference type="KEGG" id="amic:Ami3637_06740"/>
<evidence type="ECO:0000256" key="4">
    <source>
        <dbReference type="ARBA" id="ARBA00023163"/>
    </source>
</evidence>
<sequence>MKHLPEAQLEVMLVIWDATEPMARNEIQKRLPDNRWKITTLNTFLNRLAQSGFLKVEHRGKEYIYSPLITEEEYMAFAGKSILKNLYGNSIKKFVASVCSSTDLTEQEINDLQKLLTKLKEGDTCD</sequence>
<comment type="similarity">
    <text evidence="1">Belongs to the BlaI transcriptional regulatory family.</text>
</comment>
<dbReference type="RefSeq" id="WP_162361909.1">
    <property type="nucleotide sequence ID" value="NZ_CP047591.1"/>
</dbReference>
<evidence type="ECO:0000256" key="2">
    <source>
        <dbReference type="ARBA" id="ARBA00023015"/>
    </source>
</evidence>
<dbReference type="EMBL" id="CP047591">
    <property type="protein sequence ID" value="QHI72139.1"/>
    <property type="molecule type" value="Genomic_DNA"/>
</dbReference>
<evidence type="ECO:0000313" key="5">
    <source>
        <dbReference type="EMBL" id="QHI72139.1"/>
    </source>
</evidence>
<keyword evidence="6" id="KW-1185">Reference proteome</keyword>
<dbReference type="Proteomes" id="UP000463883">
    <property type="component" value="Chromosome"/>
</dbReference>
<evidence type="ECO:0000313" key="6">
    <source>
        <dbReference type="Proteomes" id="UP000463883"/>
    </source>
</evidence>
<keyword evidence="2" id="KW-0805">Transcription regulation</keyword>
<dbReference type="Gene3D" id="1.10.10.10">
    <property type="entry name" value="Winged helix-like DNA-binding domain superfamily/Winged helix DNA-binding domain"/>
    <property type="match status" value="1"/>
</dbReference>
<dbReference type="InterPro" id="IPR036388">
    <property type="entry name" value="WH-like_DNA-bd_sf"/>
</dbReference>
<dbReference type="GO" id="GO:0003677">
    <property type="term" value="F:DNA binding"/>
    <property type="evidence" value="ECO:0007669"/>
    <property type="project" value="UniProtKB-KW"/>
</dbReference>
<reference evidence="5 6" key="1">
    <citation type="submission" date="2020-01" db="EMBL/GenBank/DDBJ databases">
        <title>Genomic analysis of Aminipila sp. CBA3637.</title>
        <authorList>
            <person name="Kim Y.B."/>
            <person name="Roh S.W."/>
        </authorList>
    </citation>
    <scope>NUCLEOTIDE SEQUENCE [LARGE SCALE GENOMIC DNA]</scope>
    <source>
        <strain evidence="5 6">CBA3637</strain>
    </source>
</reference>
<dbReference type="AlphaFoldDB" id="A0A6P1MBQ5"/>
<organism evidence="5 6">
    <name type="scientific">Aminipila terrae</name>
    <dbReference type="NCBI Taxonomy" id="2697030"/>
    <lineage>
        <taxon>Bacteria</taxon>
        <taxon>Bacillati</taxon>
        <taxon>Bacillota</taxon>
        <taxon>Clostridia</taxon>
        <taxon>Peptostreptococcales</taxon>
        <taxon>Anaerovoracaceae</taxon>
        <taxon>Aminipila</taxon>
    </lineage>
</organism>
<dbReference type="InterPro" id="IPR036390">
    <property type="entry name" value="WH_DNA-bd_sf"/>
</dbReference>
<protein>
    <submittedName>
        <fullName evidence="5">BlaI/MecI/CopY family transcriptional regulator</fullName>
    </submittedName>
</protein>
<name>A0A6P1MBQ5_9FIRM</name>
<evidence type="ECO:0000256" key="3">
    <source>
        <dbReference type="ARBA" id="ARBA00023125"/>
    </source>
</evidence>
<keyword evidence="4" id="KW-0804">Transcription</keyword>
<proteinExistence type="inferred from homology"/>
<dbReference type="GO" id="GO:0045892">
    <property type="term" value="P:negative regulation of DNA-templated transcription"/>
    <property type="evidence" value="ECO:0007669"/>
    <property type="project" value="InterPro"/>
</dbReference>
<accession>A0A6P1MBQ5</accession>
<evidence type="ECO:0000256" key="1">
    <source>
        <dbReference type="ARBA" id="ARBA00011046"/>
    </source>
</evidence>
<dbReference type="InterPro" id="IPR005650">
    <property type="entry name" value="BlaI_family"/>
</dbReference>
<dbReference type="Pfam" id="PF03965">
    <property type="entry name" value="Penicillinase_R"/>
    <property type="match status" value="1"/>
</dbReference>
<gene>
    <name evidence="5" type="ORF">Ami3637_06740</name>
</gene>
<dbReference type="SUPFAM" id="SSF46785">
    <property type="entry name" value="Winged helix' DNA-binding domain"/>
    <property type="match status" value="1"/>
</dbReference>
<dbReference type="Gene3D" id="1.10.4040.10">
    <property type="entry name" value="Penicillinase repressor domain"/>
    <property type="match status" value="1"/>
</dbReference>
<dbReference type="PIRSF" id="PIRSF019455">
    <property type="entry name" value="CopR_AtkY"/>
    <property type="match status" value="1"/>
</dbReference>